<dbReference type="InterPro" id="IPR011013">
    <property type="entry name" value="Gal_mutarotase_sf_dom"/>
</dbReference>
<dbReference type="InterPro" id="IPR008183">
    <property type="entry name" value="Aldose_1/G6P_1-epimerase"/>
</dbReference>
<evidence type="ECO:0000313" key="1">
    <source>
        <dbReference type="EMBL" id="VYU59505.1"/>
    </source>
</evidence>
<dbReference type="EMBL" id="CACRTO010000046">
    <property type="protein sequence ID" value="VYU59505.1"/>
    <property type="molecule type" value="Genomic_DNA"/>
</dbReference>
<dbReference type="InterPro" id="IPR014718">
    <property type="entry name" value="GH-type_carb-bd"/>
</dbReference>
<dbReference type="GO" id="GO:0016853">
    <property type="term" value="F:isomerase activity"/>
    <property type="evidence" value="ECO:0007669"/>
    <property type="project" value="InterPro"/>
</dbReference>
<organism evidence="1">
    <name type="scientific">Clostridium tertium</name>
    <dbReference type="NCBI Taxonomy" id="1559"/>
    <lineage>
        <taxon>Bacteria</taxon>
        <taxon>Bacillati</taxon>
        <taxon>Bacillota</taxon>
        <taxon>Clostridia</taxon>
        <taxon>Eubacteriales</taxon>
        <taxon>Clostridiaceae</taxon>
        <taxon>Clostridium</taxon>
    </lineage>
</organism>
<dbReference type="CDD" id="cd09024">
    <property type="entry name" value="Aldose_epim_lacX"/>
    <property type="match status" value="1"/>
</dbReference>
<dbReference type="Gene3D" id="2.70.98.10">
    <property type="match status" value="1"/>
</dbReference>
<dbReference type="AlphaFoldDB" id="A0A6N3G5P5"/>
<reference evidence="1" key="1">
    <citation type="submission" date="2019-11" db="EMBL/GenBank/DDBJ databases">
        <authorList>
            <person name="Feng L."/>
        </authorList>
    </citation>
    <scope>NUCLEOTIDE SEQUENCE</scope>
    <source>
        <strain evidence="1">CTertiumLFYP3</strain>
    </source>
</reference>
<dbReference type="GO" id="GO:0030246">
    <property type="term" value="F:carbohydrate binding"/>
    <property type="evidence" value="ECO:0007669"/>
    <property type="project" value="InterPro"/>
</dbReference>
<dbReference type="SUPFAM" id="SSF74650">
    <property type="entry name" value="Galactose mutarotase-like"/>
    <property type="match status" value="1"/>
</dbReference>
<accession>A0A6N3G5P5</accession>
<proteinExistence type="predicted"/>
<gene>
    <name evidence="1" type="ORF">CTLFYP3_03016</name>
</gene>
<name>A0A6N3G5P5_9CLOT</name>
<dbReference type="RefSeq" id="WP_156627453.1">
    <property type="nucleotide sequence ID" value="NZ_CACRTO010000046.1"/>
</dbReference>
<dbReference type="GO" id="GO:0005975">
    <property type="term" value="P:carbohydrate metabolic process"/>
    <property type="evidence" value="ECO:0007669"/>
    <property type="project" value="InterPro"/>
</dbReference>
<dbReference type="PANTHER" id="PTHR11122">
    <property type="entry name" value="APOSPORY-ASSOCIATED PROTEIN C-RELATED"/>
    <property type="match status" value="1"/>
</dbReference>
<dbReference type="InterPro" id="IPR037481">
    <property type="entry name" value="LacX"/>
</dbReference>
<protein>
    <submittedName>
        <fullName evidence="1">Aldose 1-epimerase</fullName>
    </submittedName>
</protein>
<sequence>MKYTLENEDIKIIASTFGGELNSLLSKKENVEFLWNGDEKYWKYHSPILFPIVGKVKDGKYLAENKEYELPQHGLARTREFEMVEKDDNHVVFELLWSEDTLKVYPYKFSLKLSYELLENGVKVGYSVKNLDDKDIYFSIGGHPAFMCPFFENESFDDYYFEFNKNESKKTMNLNPNTGYFLNTESECLNNENTINLSLDLFKNDALVFKNLDSNLITLKSKKNNRELSMDFTGFPYLAIWTKPTGAPFVCIEPWYGHADFEDFKGTIKEKSAIEKLSIGSEFKASYNLYIK</sequence>
<dbReference type="Pfam" id="PF01263">
    <property type="entry name" value="Aldose_epim"/>
    <property type="match status" value="1"/>
</dbReference>
<dbReference type="PANTHER" id="PTHR11122:SF13">
    <property type="entry name" value="GLUCOSE-6-PHOSPHATE 1-EPIMERASE"/>
    <property type="match status" value="1"/>
</dbReference>